<organism evidence="2 3">
    <name type="scientific">Sphagnum jensenii</name>
    <dbReference type="NCBI Taxonomy" id="128206"/>
    <lineage>
        <taxon>Eukaryota</taxon>
        <taxon>Viridiplantae</taxon>
        <taxon>Streptophyta</taxon>
        <taxon>Embryophyta</taxon>
        <taxon>Bryophyta</taxon>
        <taxon>Sphagnophytina</taxon>
        <taxon>Sphagnopsida</taxon>
        <taxon>Sphagnales</taxon>
        <taxon>Sphagnaceae</taxon>
        <taxon>Sphagnum</taxon>
    </lineage>
</organism>
<evidence type="ECO:0000313" key="3">
    <source>
        <dbReference type="Proteomes" id="UP001497522"/>
    </source>
</evidence>
<dbReference type="EMBL" id="OZ023703">
    <property type="protein sequence ID" value="CAK9870735.1"/>
    <property type="molecule type" value="Genomic_DNA"/>
</dbReference>
<gene>
    <name evidence="2" type="ORF">CSSPJE1EN2_LOCUS13403</name>
</gene>
<feature type="compositionally biased region" description="Polar residues" evidence="1">
    <location>
        <begin position="54"/>
        <end position="64"/>
    </location>
</feature>
<name>A0ABP1B6D3_9BRYO</name>
<feature type="compositionally biased region" description="Polar residues" evidence="1">
    <location>
        <begin position="76"/>
        <end position="91"/>
    </location>
</feature>
<evidence type="ECO:0000256" key="1">
    <source>
        <dbReference type="SAM" id="MobiDB-lite"/>
    </source>
</evidence>
<evidence type="ECO:0000313" key="2">
    <source>
        <dbReference type="EMBL" id="CAK9870735.1"/>
    </source>
</evidence>
<protein>
    <submittedName>
        <fullName evidence="2">Uncharacterized protein</fullName>
    </submittedName>
</protein>
<feature type="region of interest" description="Disordered" evidence="1">
    <location>
        <begin position="54"/>
        <end position="99"/>
    </location>
</feature>
<accession>A0ABP1B6D3</accession>
<dbReference type="Proteomes" id="UP001497522">
    <property type="component" value="Chromosome 2"/>
</dbReference>
<keyword evidence="3" id="KW-1185">Reference proteome</keyword>
<reference evidence="2 3" key="1">
    <citation type="submission" date="2024-03" db="EMBL/GenBank/DDBJ databases">
        <authorList>
            <consortium name="ELIXIR-Norway"/>
            <consortium name="Elixir Norway"/>
        </authorList>
    </citation>
    <scope>NUCLEOTIDE SEQUENCE [LARGE SCALE GENOMIC DNA]</scope>
</reference>
<proteinExistence type="predicted"/>
<sequence>MSVMASAIVRELGMMHLVTGSKTYKTASGVVTQALGMIDERMNSEALTQESTTIWKNTSTNNDSDWIPDQDRTSMTKENVASTSNSDTGTDGNEHCDSVPNQLEQIDCEDEFRDAELEELVRSEGPQEILQLILPEQVDGFMNEEITDADDYVDWMRWVSDAEQSRRAMCECTHDVVVTLLLQQPSLRDISSIPALLQVVQMKDGDFDRSTTELLGSSRP</sequence>